<dbReference type="Pfam" id="PF00583">
    <property type="entry name" value="Acetyltransf_1"/>
    <property type="match status" value="1"/>
</dbReference>
<sequence length="156" mass="18468">MKVRRAQEKDMERIDELLMQVEKVHHDGRPDLFRYDQKKYTDEQLKKLIHDDLRPIFVAVDEKDEVLGYAFCIFQQYQNHNIMTDIKTIYIDDLCVDENLRGQHIGRALYDSVLAFAREQGCYNVTLNVWCCNEKAMKFYEACGLKPQKIGMEVIL</sequence>
<dbReference type="InterPro" id="IPR017255">
    <property type="entry name" value="AcTrfase_GNAT_prd"/>
</dbReference>
<gene>
    <name evidence="4" type="ORF">H9926_04215</name>
</gene>
<organism evidence="4 5">
    <name type="scientific">Candidatus Eisenbergiella intestinigallinarum</name>
    <dbReference type="NCBI Taxonomy" id="2838549"/>
    <lineage>
        <taxon>Bacteria</taxon>
        <taxon>Bacillati</taxon>
        <taxon>Bacillota</taxon>
        <taxon>Clostridia</taxon>
        <taxon>Lachnospirales</taxon>
        <taxon>Lachnospiraceae</taxon>
        <taxon>Eisenbergiella</taxon>
    </lineage>
</organism>
<evidence type="ECO:0000256" key="1">
    <source>
        <dbReference type="ARBA" id="ARBA00022679"/>
    </source>
</evidence>
<dbReference type="AlphaFoldDB" id="A0A9D2QGU4"/>
<dbReference type="Gene3D" id="3.40.630.30">
    <property type="match status" value="1"/>
</dbReference>
<dbReference type="GO" id="GO:0016747">
    <property type="term" value="F:acyltransferase activity, transferring groups other than amino-acyl groups"/>
    <property type="evidence" value="ECO:0007669"/>
    <property type="project" value="InterPro"/>
</dbReference>
<dbReference type="PIRSF" id="PIRSF037663">
    <property type="entry name" value="Acetyltransf_GNAT_prd"/>
    <property type="match status" value="1"/>
</dbReference>
<evidence type="ECO:0000256" key="2">
    <source>
        <dbReference type="ARBA" id="ARBA00023315"/>
    </source>
</evidence>
<dbReference type="EMBL" id="DWVS01000103">
    <property type="protein sequence ID" value="HJC87204.1"/>
    <property type="molecule type" value="Genomic_DNA"/>
</dbReference>
<dbReference type="Proteomes" id="UP000823922">
    <property type="component" value="Unassembled WGS sequence"/>
</dbReference>
<name>A0A9D2QGU4_9FIRM</name>
<accession>A0A9D2QGU4</accession>
<proteinExistence type="predicted"/>
<comment type="caution">
    <text evidence="4">The sequence shown here is derived from an EMBL/GenBank/DDBJ whole genome shotgun (WGS) entry which is preliminary data.</text>
</comment>
<reference evidence="4" key="2">
    <citation type="submission" date="2021-04" db="EMBL/GenBank/DDBJ databases">
        <authorList>
            <person name="Gilroy R."/>
        </authorList>
    </citation>
    <scope>NUCLEOTIDE SEQUENCE</scope>
    <source>
        <strain evidence="4">ChiBcec1-1630</strain>
    </source>
</reference>
<keyword evidence="2" id="KW-0012">Acyltransferase</keyword>
<evidence type="ECO:0000259" key="3">
    <source>
        <dbReference type="PROSITE" id="PS51186"/>
    </source>
</evidence>
<dbReference type="PROSITE" id="PS51186">
    <property type="entry name" value="GNAT"/>
    <property type="match status" value="1"/>
</dbReference>
<dbReference type="SUPFAM" id="SSF55729">
    <property type="entry name" value="Acyl-CoA N-acyltransferases (Nat)"/>
    <property type="match status" value="1"/>
</dbReference>
<keyword evidence="1" id="KW-0808">Transferase</keyword>
<feature type="domain" description="N-acetyltransferase" evidence="3">
    <location>
        <begin position="1"/>
        <end position="156"/>
    </location>
</feature>
<evidence type="ECO:0000313" key="4">
    <source>
        <dbReference type="EMBL" id="HJC87204.1"/>
    </source>
</evidence>
<dbReference type="InterPro" id="IPR016181">
    <property type="entry name" value="Acyl_CoA_acyltransferase"/>
</dbReference>
<dbReference type="InterPro" id="IPR050832">
    <property type="entry name" value="Bact_Acetyltransf"/>
</dbReference>
<protein>
    <submittedName>
        <fullName evidence="4">GNAT family N-acetyltransferase</fullName>
    </submittedName>
</protein>
<reference evidence="4" key="1">
    <citation type="journal article" date="2021" name="PeerJ">
        <title>Extensive microbial diversity within the chicken gut microbiome revealed by metagenomics and culture.</title>
        <authorList>
            <person name="Gilroy R."/>
            <person name="Ravi A."/>
            <person name="Getino M."/>
            <person name="Pursley I."/>
            <person name="Horton D.L."/>
            <person name="Alikhan N.F."/>
            <person name="Baker D."/>
            <person name="Gharbi K."/>
            <person name="Hall N."/>
            <person name="Watson M."/>
            <person name="Adriaenssens E.M."/>
            <person name="Foster-Nyarko E."/>
            <person name="Jarju S."/>
            <person name="Secka A."/>
            <person name="Antonio M."/>
            <person name="Oren A."/>
            <person name="Chaudhuri R.R."/>
            <person name="La Ragione R."/>
            <person name="Hildebrand F."/>
            <person name="Pallen M.J."/>
        </authorList>
    </citation>
    <scope>NUCLEOTIDE SEQUENCE</scope>
    <source>
        <strain evidence="4">ChiBcec1-1630</strain>
    </source>
</reference>
<dbReference type="PANTHER" id="PTHR43877">
    <property type="entry name" value="AMINOALKYLPHOSPHONATE N-ACETYLTRANSFERASE-RELATED-RELATED"/>
    <property type="match status" value="1"/>
</dbReference>
<evidence type="ECO:0000313" key="5">
    <source>
        <dbReference type="Proteomes" id="UP000823922"/>
    </source>
</evidence>
<dbReference type="CDD" id="cd04301">
    <property type="entry name" value="NAT_SF"/>
    <property type="match status" value="1"/>
</dbReference>
<dbReference type="InterPro" id="IPR000182">
    <property type="entry name" value="GNAT_dom"/>
</dbReference>